<comment type="caution">
    <text evidence="11">The sequence shown here is derived from an EMBL/GenBank/DDBJ whole genome shotgun (WGS) entry which is preliminary data.</text>
</comment>
<dbReference type="PANTHER" id="PTHR24421:SF10">
    <property type="entry name" value="NITRATE_NITRITE SENSOR PROTEIN NARQ"/>
    <property type="match status" value="1"/>
</dbReference>
<feature type="transmembrane region" description="Helical" evidence="9">
    <location>
        <begin position="49"/>
        <end position="66"/>
    </location>
</feature>
<evidence type="ECO:0000259" key="10">
    <source>
        <dbReference type="PROSITE" id="PS50109"/>
    </source>
</evidence>
<evidence type="ECO:0000313" key="12">
    <source>
        <dbReference type="Proteomes" id="UP001645859"/>
    </source>
</evidence>
<dbReference type="Pfam" id="PF07730">
    <property type="entry name" value="HisKA_3"/>
    <property type="match status" value="1"/>
</dbReference>
<dbReference type="Pfam" id="PF02518">
    <property type="entry name" value="HATPase_c"/>
    <property type="match status" value="1"/>
</dbReference>
<feature type="transmembrane region" description="Helical" evidence="9">
    <location>
        <begin position="127"/>
        <end position="146"/>
    </location>
</feature>
<keyword evidence="6 11" id="KW-0418">Kinase</keyword>
<evidence type="ECO:0000256" key="9">
    <source>
        <dbReference type="SAM" id="Phobius"/>
    </source>
</evidence>
<dbReference type="InterPro" id="IPR050482">
    <property type="entry name" value="Sensor_HK_TwoCompSys"/>
</dbReference>
<feature type="transmembrane region" description="Helical" evidence="9">
    <location>
        <begin position="12"/>
        <end position="37"/>
    </location>
</feature>
<sequence length="429" mass="44750">MSESQPARTRPLRWWDLAASGVLLVLLVPGGVGLFSARSEGGDAAWEQLPELGMLGGFVVLYLVLARPAMRRVEAQEPPLGRDVVGLILIVVIAGGAAAVSPSFATVQVIIYPMIWTITGDWERGTVIAVLVSAALAVAIGAGSFFSLQRLGAGNPGWTAATVAVCSFVFAVFLGMWLTRVHTQSEAHRALAEQLRASQAEVAELSAASGAAAERERMSRELHDTLTQTLTGLVMLSEQAERALRSGETERALDRTARVGAAAREAVSEARALVATTQPLGDGELNAALERVAARLRADAGLEVTCRLAPLALSREQEVMLLRAAQEGLANARRHAHATRVELSLAEAGPDRVELRVTDNGVGPGPVDTTGRVSAPGGFGLSGLTDRARALGGEVTFGARPGGGAELVVSLALPGVAAGAHRTPERTSP</sequence>
<evidence type="ECO:0000256" key="8">
    <source>
        <dbReference type="ARBA" id="ARBA00023012"/>
    </source>
</evidence>
<dbReference type="Proteomes" id="UP001645859">
    <property type="component" value="Unassembled WGS sequence"/>
</dbReference>
<evidence type="ECO:0000256" key="6">
    <source>
        <dbReference type="ARBA" id="ARBA00022777"/>
    </source>
</evidence>
<evidence type="ECO:0000256" key="7">
    <source>
        <dbReference type="ARBA" id="ARBA00022840"/>
    </source>
</evidence>
<evidence type="ECO:0000256" key="4">
    <source>
        <dbReference type="ARBA" id="ARBA00022679"/>
    </source>
</evidence>
<organism evidence="11 12">
    <name type="scientific">Leucobacter chromiireducens subsp. solipictus</name>
    <dbReference type="NCBI Taxonomy" id="398235"/>
    <lineage>
        <taxon>Bacteria</taxon>
        <taxon>Bacillati</taxon>
        <taxon>Actinomycetota</taxon>
        <taxon>Actinomycetes</taxon>
        <taxon>Micrococcales</taxon>
        <taxon>Microbacteriaceae</taxon>
        <taxon>Leucobacter</taxon>
    </lineage>
</organism>
<feature type="transmembrane region" description="Helical" evidence="9">
    <location>
        <begin position="87"/>
        <end position="115"/>
    </location>
</feature>
<keyword evidence="8" id="KW-0902">Two-component regulatory system</keyword>
<dbReference type="InterPro" id="IPR005467">
    <property type="entry name" value="His_kinase_dom"/>
</dbReference>
<keyword evidence="9" id="KW-0472">Membrane</keyword>
<dbReference type="SMART" id="SM00387">
    <property type="entry name" value="HATPase_c"/>
    <property type="match status" value="1"/>
</dbReference>
<dbReference type="EMBL" id="QYAC01000002">
    <property type="protein sequence ID" value="MBL3678432.1"/>
    <property type="molecule type" value="Genomic_DNA"/>
</dbReference>
<dbReference type="GO" id="GO:0016301">
    <property type="term" value="F:kinase activity"/>
    <property type="evidence" value="ECO:0007669"/>
    <property type="project" value="UniProtKB-KW"/>
</dbReference>
<dbReference type="Gene3D" id="3.30.565.10">
    <property type="entry name" value="Histidine kinase-like ATPase, C-terminal domain"/>
    <property type="match status" value="1"/>
</dbReference>
<keyword evidence="9" id="KW-1133">Transmembrane helix</keyword>
<protein>
    <recommendedName>
        <fullName evidence="2">histidine kinase</fullName>
        <ecNumber evidence="2">2.7.13.3</ecNumber>
    </recommendedName>
</protein>
<evidence type="ECO:0000256" key="2">
    <source>
        <dbReference type="ARBA" id="ARBA00012438"/>
    </source>
</evidence>
<keyword evidence="4" id="KW-0808">Transferase</keyword>
<evidence type="ECO:0000313" key="11">
    <source>
        <dbReference type="EMBL" id="MBL3678432.1"/>
    </source>
</evidence>
<keyword evidence="9" id="KW-0812">Transmembrane</keyword>
<dbReference type="Gene3D" id="1.20.5.1930">
    <property type="match status" value="1"/>
</dbReference>
<name>A0ABS1SD04_9MICO</name>
<dbReference type="EC" id="2.7.13.3" evidence="2"/>
<dbReference type="CDD" id="cd16917">
    <property type="entry name" value="HATPase_UhpB-NarQ-NarX-like"/>
    <property type="match status" value="1"/>
</dbReference>
<dbReference type="PROSITE" id="PS50109">
    <property type="entry name" value="HIS_KIN"/>
    <property type="match status" value="1"/>
</dbReference>
<dbReference type="InterPro" id="IPR017205">
    <property type="entry name" value="Sig_transdc_His_kinase_ChrS"/>
</dbReference>
<dbReference type="PIRSF" id="PIRSF037434">
    <property type="entry name" value="STHK_ChrS"/>
    <property type="match status" value="1"/>
</dbReference>
<keyword evidence="7" id="KW-0067">ATP-binding</keyword>
<dbReference type="InterPro" id="IPR011712">
    <property type="entry name" value="Sig_transdc_His_kin_sub3_dim/P"/>
</dbReference>
<dbReference type="InterPro" id="IPR003594">
    <property type="entry name" value="HATPase_dom"/>
</dbReference>
<dbReference type="RefSeq" id="WP_202343709.1">
    <property type="nucleotide sequence ID" value="NZ_BAAAPI010000002.1"/>
</dbReference>
<keyword evidence="5" id="KW-0547">Nucleotide-binding</keyword>
<feature type="transmembrane region" description="Helical" evidence="9">
    <location>
        <begin position="158"/>
        <end position="178"/>
    </location>
</feature>
<dbReference type="SUPFAM" id="SSF55874">
    <property type="entry name" value="ATPase domain of HSP90 chaperone/DNA topoisomerase II/histidine kinase"/>
    <property type="match status" value="1"/>
</dbReference>
<reference evidence="11 12" key="1">
    <citation type="submission" date="2018-09" db="EMBL/GenBank/DDBJ databases">
        <title>Comparative genomics of Leucobacter spp.</title>
        <authorList>
            <person name="Reis A.C."/>
            <person name="Kolvenbach B.A."/>
            <person name="Corvini P.F.X."/>
            <person name="Nunes O.C."/>
        </authorList>
    </citation>
    <scope>NUCLEOTIDE SEQUENCE [LARGE SCALE GENOMIC DNA]</scope>
    <source>
        <strain evidence="11 12">TAN 31504</strain>
    </source>
</reference>
<evidence type="ECO:0000256" key="3">
    <source>
        <dbReference type="ARBA" id="ARBA00022553"/>
    </source>
</evidence>
<keyword evidence="3" id="KW-0597">Phosphoprotein</keyword>
<gene>
    <name evidence="11" type="ORF">D3230_03830</name>
</gene>
<accession>A0ABS1SD04</accession>
<evidence type="ECO:0000256" key="1">
    <source>
        <dbReference type="ARBA" id="ARBA00000085"/>
    </source>
</evidence>
<dbReference type="PANTHER" id="PTHR24421">
    <property type="entry name" value="NITRATE/NITRITE SENSOR PROTEIN NARX-RELATED"/>
    <property type="match status" value="1"/>
</dbReference>
<evidence type="ECO:0000256" key="5">
    <source>
        <dbReference type="ARBA" id="ARBA00022741"/>
    </source>
</evidence>
<comment type="catalytic activity">
    <reaction evidence="1">
        <text>ATP + protein L-histidine = ADP + protein N-phospho-L-histidine.</text>
        <dbReference type="EC" id="2.7.13.3"/>
    </reaction>
</comment>
<feature type="domain" description="Histidine kinase" evidence="10">
    <location>
        <begin position="217"/>
        <end position="415"/>
    </location>
</feature>
<keyword evidence="12" id="KW-1185">Reference proteome</keyword>
<proteinExistence type="predicted"/>
<dbReference type="InterPro" id="IPR036890">
    <property type="entry name" value="HATPase_C_sf"/>
</dbReference>